<protein>
    <submittedName>
        <fullName evidence="3">Hairy/enhancer-of-split related with YRPW motif protein</fullName>
    </submittedName>
</protein>
<dbReference type="Pfam" id="PF00010">
    <property type="entry name" value="HLH"/>
    <property type="match status" value="1"/>
</dbReference>
<feature type="region of interest" description="Disordered" evidence="1">
    <location>
        <begin position="23"/>
        <end position="44"/>
    </location>
</feature>
<evidence type="ECO:0000259" key="2">
    <source>
        <dbReference type="SMART" id="SM00353"/>
    </source>
</evidence>
<dbReference type="InterPro" id="IPR011598">
    <property type="entry name" value="bHLH_dom"/>
</dbReference>
<feature type="domain" description="BHLH" evidence="2">
    <location>
        <begin position="55"/>
        <end position="113"/>
    </location>
</feature>
<dbReference type="InterPro" id="IPR036638">
    <property type="entry name" value="HLH_DNA-bd_sf"/>
</dbReference>
<reference evidence="3" key="2">
    <citation type="submission" date="2022-05" db="EMBL/GenBank/DDBJ databases">
        <authorList>
            <person name="Lee Y."/>
            <person name="Kim M.-S."/>
            <person name="Lee Y.H."/>
            <person name="Lee J.-S."/>
        </authorList>
    </citation>
    <scope>NUCLEOTIDE SEQUENCE</scope>
</reference>
<feature type="compositionally biased region" description="Low complexity" evidence="1">
    <location>
        <begin position="23"/>
        <end position="36"/>
    </location>
</feature>
<proteinExistence type="evidence at transcript level"/>
<reference evidence="3" key="1">
    <citation type="journal article" date="2022" name="Mar. Pollut. Bull.">
        <title>Oxidative stress-mediated synergistic deleterious effects of nano- and microplastics in the hypoxia-conditioned marine rotifer Brachionus plicatilis.</title>
        <authorList>
            <person name="Lee Y."/>
            <person name="Kim M.S."/>
            <person name="Park J.J.C."/>
            <person name="Lee Y.H."/>
            <person name="Lee J.S."/>
        </authorList>
    </citation>
    <scope>NUCLEOTIDE SEQUENCE</scope>
</reference>
<dbReference type="GO" id="GO:0046983">
    <property type="term" value="F:protein dimerization activity"/>
    <property type="evidence" value="ECO:0007669"/>
    <property type="project" value="InterPro"/>
</dbReference>
<gene>
    <name evidence="3" type="primary">hey</name>
</gene>
<feature type="compositionally biased region" description="Low complexity" evidence="1">
    <location>
        <begin position="291"/>
        <end position="312"/>
    </location>
</feature>
<sequence>MYAEEALNGSQYHMMSSAGSNLLDLNDSSNSQGNSDPMFRNSMKKKPIRDPYAHRRVEKTRRDRMNFSLNRLCSLIPENFRNQVNQGNTRVDKIKIVDIAILYVEHLHELIGQYTQTDQARKQPNDVRESPKDAQTSTCDLIPVSIAHDTDLSYIKGFFNGTLEYLSYLIEQSVLSQPGKPGQVAQTQSIELYVDTLRKFHAIYFHKLQLSPESIKCVIESNVVSEDAEDKCAHRPLSFPFNNAKLIKKILHILSLYSDQKQTNLIKYYKKVYECVLHTNGQPRGEPAQNSSPLSDSSSSSRSCSISTCSSEKSTDSDSSESESCRKKSKNAESVPMTSSKVAEAQPPVKQPARKLKSNLIERFSSTNTEDTPAQSKQASEDQDQMVSIFILHSSHDFYLSGCLDKSLLDASLLKNVITNVEFKPRSVQKIKLDVVFGADIVIKRDHGVPTFSQYASLFSNKRKSRQSGALVHPSLRKFAYNLSDENRILESYLRAIRKAHENKKKQTNGYKYDNLTIMYKNYSRGANIDDQDQMSEKTFYTV</sequence>
<dbReference type="AlphaFoldDB" id="A0A976YHP4"/>
<feature type="region of interest" description="Disordered" evidence="1">
    <location>
        <begin position="281"/>
        <end position="355"/>
    </location>
</feature>
<dbReference type="EMBL" id="ON409468">
    <property type="protein sequence ID" value="UVG61504.1"/>
    <property type="molecule type" value="mRNA"/>
</dbReference>
<dbReference type="SMART" id="SM00353">
    <property type="entry name" value="HLH"/>
    <property type="match status" value="1"/>
</dbReference>
<dbReference type="SUPFAM" id="SSF47459">
    <property type="entry name" value="HLH, helix-loop-helix DNA-binding domain"/>
    <property type="match status" value="1"/>
</dbReference>
<name>A0A976YHP4_BRAPC</name>
<accession>A0A976YHP4</accession>
<evidence type="ECO:0000313" key="3">
    <source>
        <dbReference type="EMBL" id="UVG61504.1"/>
    </source>
</evidence>
<dbReference type="Gene3D" id="4.10.280.10">
    <property type="entry name" value="Helix-loop-helix DNA-binding domain"/>
    <property type="match status" value="1"/>
</dbReference>
<evidence type="ECO:0000256" key="1">
    <source>
        <dbReference type="SAM" id="MobiDB-lite"/>
    </source>
</evidence>
<organism evidence="3">
    <name type="scientific">Brachionus plicatilis</name>
    <name type="common">Marine rotifer</name>
    <name type="synonym">Brachionus muelleri</name>
    <dbReference type="NCBI Taxonomy" id="10195"/>
    <lineage>
        <taxon>Eukaryota</taxon>
        <taxon>Metazoa</taxon>
        <taxon>Spiralia</taxon>
        <taxon>Gnathifera</taxon>
        <taxon>Rotifera</taxon>
        <taxon>Eurotatoria</taxon>
        <taxon>Monogononta</taxon>
        <taxon>Pseudotrocha</taxon>
        <taxon>Ploima</taxon>
        <taxon>Brachionidae</taxon>
        <taxon>Brachionus</taxon>
    </lineage>
</organism>